<evidence type="ECO:0000313" key="1">
    <source>
        <dbReference type="EMBL" id="AOM83478.1"/>
    </source>
</evidence>
<sequence>MKKLLTLSTTITVILTAAILALFLSLANSSWFAFEPPEPEVPERVIAQDEIPGDFIPLYQEAGAAYEIPWQLLAAVHRVETIFSTMDPLISPAGAEGHMQFMPCTWTGWSHPTCGELGLGAISETEKVDPDRIARYGGYGVDATDSGTADPFEIRDAIFSAAHYLASAGAAEGDIEGAIYDYNRADWYVDDVLSYYERYRSGYSTIDLEEEGIQVQHVE</sequence>
<reference evidence="1 2" key="1">
    <citation type="submission" date="2015-08" db="EMBL/GenBank/DDBJ databases">
        <title>The complete genome sequence of Bacillus beveridgei MLTeJB.</title>
        <authorList>
            <person name="Hanson T.E."/>
            <person name="Mesa C."/>
            <person name="Basesman S.M."/>
            <person name="Oremland R.S."/>
        </authorList>
    </citation>
    <scope>NUCLEOTIDE SEQUENCE [LARGE SCALE GENOMIC DNA]</scope>
    <source>
        <strain evidence="1 2">MLTeJB</strain>
    </source>
</reference>
<dbReference type="PATRIC" id="fig|632773.3.peg.2235"/>
<keyword evidence="2" id="KW-1185">Reference proteome</keyword>
<proteinExistence type="predicted"/>
<accession>A0A1D7QWX8</accession>
<dbReference type="AlphaFoldDB" id="A0A1D7QWX8"/>
<protein>
    <recommendedName>
        <fullName evidence="3">Transglycosylase SLT domain-containing protein</fullName>
    </recommendedName>
</protein>
<dbReference type="OrthoDB" id="9809488at2"/>
<gene>
    <name evidence="1" type="ORF">BBEV_2120</name>
</gene>
<dbReference type="KEGG" id="bbev:BBEV_2120"/>
<dbReference type="RefSeq" id="WP_069365454.1">
    <property type="nucleotide sequence ID" value="NZ_CP012502.1"/>
</dbReference>
<evidence type="ECO:0000313" key="2">
    <source>
        <dbReference type="Proteomes" id="UP000094463"/>
    </source>
</evidence>
<dbReference type="EMBL" id="CP012502">
    <property type="protein sequence ID" value="AOM83478.1"/>
    <property type="molecule type" value="Genomic_DNA"/>
</dbReference>
<dbReference type="CDD" id="cd13399">
    <property type="entry name" value="Slt35-like"/>
    <property type="match status" value="1"/>
</dbReference>
<dbReference type="InterPro" id="IPR023346">
    <property type="entry name" value="Lysozyme-like_dom_sf"/>
</dbReference>
<dbReference type="SUPFAM" id="SSF53955">
    <property type="entry name" value="Lysozyme-like"/>
    <property type="match status" value="1"/>
</dbReference>
<name>A0A1D7QWX8_9BACI</name>
<dbReference type="Proteomes" id="UP000094463">
    <property type="component" value="Chromosome"/>
</dbReference>
<dbReference type="Gene3D" id="1.10.530.10">
    <property type="match status" value="1"/>
</dbReference>
<dbReference type="STRING" id="632773.BBEV_2120"/>
<organism evidence="1 2">
    <name type="scientific">Salisediminibacterium beveridgei</name>
    <dbReference type="NCBI Taxonomy" id="632773"/>
    <lineage>
        <taxon>Bacteria</taxon>
        <taxon>Bacillati</taxon>
        <taxon>Bacillota</taxon>
        <taxon>Bacilli</taxon>
        <taxon>Bacillales</taxon>
        <taxon>Bacillaceae</taxon>
        <taxon>Salisediminibacterium</taxon>
    </lineage>
</organism>
<evidence type="ECO:0008006" key="3">
    <source>
        <dbReference type="Google" id="ProtNLM"/>
    </source>
</evidence>